<dbReference type="InterPro" id="IPR001952">
    <property type="entry name" value="Alkaline_phosphatase"/>
</dbReference>
<protein>
    <recommendedName>
        <fullName evidence="2 11">Alkaline phosphatase</fullName>
        <ecNumber evidence="2 11">3.1.3.1</ecNumber>
    </recommendedName>
</protein>
<accession>A0A7S4PH56</accession>
<evidence type="ECO:0000256" key="3">
    <source>
        <dbReference type="ARBA" id="ARBA00022553"/>
    </source>
</evidence>
<dbReference type="SUPFAM" id="SSF53649">
    <property type="entry name" value="Alkaline phosphatase-like"/>
    <property type="match status" value="1"/>
</dbReference>
<evidence type="ECO:0000256" key="13">
    <source>
        <dbReference type="SAM" id="Phobius"/>
    </source>
</evidence>
<evidence type="ECO:0000256" key="11">
    <source>
        <dbReference type="RuleBase" id="RU003947"/>
    </source>
</evidence>
<evidence type="ECO:0000256" key="10">
    <source>
        <dbReference type="RuleBase" id="RU003946"/>
    </source>
</evidence>
<dbReference type="EC" id="3.1.3.1" evidence="2 11"/>
<keyword evidence="5 11" id="KW-0378">Hydrolase</keyword>
<dbReference type="PANTHER" id="PTHR11596">
    <property type="entry name" value="ALKALINE PHOSPHATASE"/>
    <property type="match status" value="1"/>
</dbReference>
<dbReference type="PRINTS" id="PR00113">
    <property type="entry name" value="ALKPHPHTASE"/>
</dbReference>
<keyword evidence="13" id="KW-1133">Transmembrane helix</keyword>
<feature type="binding site" evidence="9">
    <location>
        <position position="296"/>
    </location>
    <ligand>
        <name>Mg(2+)</name>
        <dbReference type="ChEBI" id="CHEBI:18420"/>
    </ligand>
</feature>
<evidence type="ECO:0000256" key="7">
    <source>
        <dbReference type="ARBA" id="ARBA00022842"/>
    </source>
</evidence>
<feature type="binding site" evidence="9">
    <location>
        <position position="72"/>
    </location>
    <ligand>
        <name>Mg(2+)</name>
        <dbReference type="ChEBI" id="CHEBI:18420"/>
    </ligand>
</feature>
<keyword evidence="4 9" id="KW-0479">Metal-binding</keyword>
<dbReference type="GO" id="GO:0046872">
    <property type="term" value="F:metal ion binding"/>
    <property type="evidence" value="ECO:0007669"/>
    <property type="project" value="UniProtKB-KW"/>
</dbReference>
<evidence type="ECO:0000256" key="12">
    <source>
        <dbReference type="SAM" id="MobiDB-lite"/>
    </source>
</evidence>
<feature type="binding site" evidence="9">
    <location>
        <position position="344"/>
    </location>
    <ligand>
        <name>Mg(2+)</name>
        <dbReference type="ChEBI" id="CHEBI:18420"/>
    </ligand>
</feature>
<feature type="binding site" evidence="9">
    <location>
        <position position="343"/>
    </location>
    <ligand>
        <name>Zn(2+)</name>
        <dbReference type="ChEBI" id="CHEBI:29105"/>
        <label>2</label>
    </ligand>
</feature>
<feature type="binding site" evidence="9">
    <location>
        <position position="72"/>
    </location>
    <ligand>
        <name>Zn(2+)</name>
        <dbReference type="ChEBI" id="CHEBI:29105"/>
        <label>2</label>
    </ligand>
</feature>
<evidence type="ECO:0000256" key="2">
    <source>
        <dbReference type="ARBA" id="ARBA00012647"/>
    </source>
</evidence>
<evidence type="ECO:0000256" key="8">
    <source>
        <dbReference type="PIRSR" id="PIRSR601952-1"/>
    </source>
</evidence>
<keyword evidence="13" id="KW-0812">Transmembrane</keyword>
<feature type="region of interest" description="Disordered" evidence="12">
    <location>
        <begin position="1"/>
        <end position="22"/>
    </location>
</feature>
<gene>
    <name evidence="14" type="ORF">NAES01612_LOCUS23764</name>
</gene>
<feature type="transmembrane region" description="Helical" evidence="13">
    <location>
        <begin position="30"/>
        <end position="55"/>
    </location>
</feature>
<feature type="binding site" evidence="9">
    <location>
        <position position="445"/>
    </location>
    <ligand>
        <name>Zn(2+)</name>
        <dbReference type="ChEBI" id="CHEBI:29105"/>
        <label>2</label>
    </ligand>
</feature>
<evidence type="ECO:0000313" key="14">
    <source>
        <dbReference type="EMBL" id="CAE2334944.1"/>
    </source>
</evidence>
<feature type="binding site" evidence="9">
    <location>
        <position position="305"/>
    </location>
    <ligand>
        <name>Zn(2+)</name>
        <dbReference type="ChEBI" id="CHEBI:29105"/>
        <label>2</label>
    </ligand>
</feature>
<dbReference type="InterPro" id="IPR017850">
    <property type="entry name" value="Alkaline_phosphatase_core_sf"/>
</dbReference>
<dbReference type="Gene3D" id="1.10.60.40">
    <property type="match status" value="1"/>
</dbReference>
<feature type="binding site" evidence="9">
    <location>
        <position position="170"/>
    </location>
    <ligand>
        <name>Mg(2+)</name>
        <dbReference type="ChEBI" id="CHEBI:18420"/>
    </ligand>
</feature>
<organism evidence="14">
    <name type="scientific">Paramoeba aestuarina</name>
    <dbReference type="NCBI Taxonomy" id="180227"/>
    <lineage>
        <taxon>Eukaryota</taxon>
        <taxon>Amoebozoa</taxon>
        <taxon>Discosea</taxon>
        <taxon>Flabellinia</taxon>
        <taxon>Dactylopodida</taxon>
        <taxon>Paramoebidae</taxon>
        <taxon>Paramoeba</taxon>
    </lineage>
</organism>
<comment type="cofactor">
    <cofactor evidence="9">
        <name>Mg(2+)</name>
        <dbReference type="ChEBI" id="CHEBI:18420"/>
    </cofactor>
    <text evidence="9">Binds 1 Mg(2+) ion.</text>
</comment>
<name>A0A7S4PH56_9EUKA</name>
<comment type="cofactor">
    <cofactor evidence="9">
        <name>Zn(2+)</name>
        <dbReference type="ChEBI" id="CHEBI:29105"/>
    </cofactor>
    <text evidence="9">Binds 2 Zn(2+) ions.</text>
</comment>
<dbReference type="GO" id="GO:0004035">
    <property type="term" value="F:alkaline phosphatase activity"/>
    <property type="evidence" value="ECO:0007669"/>
    <property type="project" value="UniProtKB-EC"/>
</dbReference>
<feature type="binding site" evidence="9">
    <location>
        <position position="301"/>
    </location>
    <ligand>
        <name>Zn(2+)</name>
        <dbReference type="ChEBI" id="CHEBI:29105"/>
        <label>2</label>
    </ligand>
</feature>
<evidence type="ECO:0000256" key="4">
    <source>
        <dbReference type="ARBA" id="ARBA00022723"/>
    </source>
</evidence>
<sequence length="516" mass="57071">MDELDRYHDLEGQSSHQGQTESTVPRKTTFLAIAVVLLVVALIGMVIAAVFAVSADGSSKTRPRNLIFVLADGTSPASYTFAREMSNFNSENPSPPLPLDQYFVGHAKTFSADHVVTDSAAGATAYSCTQLTNNEMVAVTPEGRACATLLEAAKKQGFMTGAVTNTRVTHASPASFTAHVPHRDSEQDIASQQTYNFSQSLDLLMGGGKAEFDERDDGVNFIEVLKSDGVKVIYTPDELQDLNTLPAVGLFAESHLDYEIDRMRNTPRTQPSLSEMVAKTLELFQKDGRKFILFIESGRIDQAAHANDPGAHYWEMNQYMKTAQVLEEFVGMNTETAVFFTSDHATGGISTGRRYNNDSYPEYTWFPNVVLRQTQSMAGMTLRLMKGEDLQTVYLEETGIDLENDHPEAYAELTGRTPTDNLQYKSALGFPLTSEAMIGWTTIGHTGVDINTYRMGVDISSIKGVVQNYKIGEILADTMGLVEALEEINEKYKSWTFDLTDISRGIQKMVKYHEDL</sequence>
<reference evidence="14" key="1">
    <citation type="submission" date="2021-01" db="EMBL/GenBank/DDBJ databases">
        <authorList>
            <person name="Corre E."/>
            <person name="Pelletier E."/>
            <person name="Niang G."/>
            <person name="Scheremetjew M."/>
            <person name="Finn R."/>
            <person name="Kale V."/>
            <person name="Holt S."/>
            <person name="Cochrane G."/>
            <person name="Meng A."/>
            <person name="Brown T."/>
            <person name="Cohen L."/>
        </authorList>
    </citation>
    <scope>NUCLEOTIDE SEQUENCE</scope>
    <source>
        <strain evidence="14">SoJaBio B1-5/56/2</strain>
    </source>
</reference>
<feature type="binding site" evidence="9">
    <location>
        <position position="172"/>
    </location>
    <ligand>
        <name>Mg(2+)</name>
        <dbReference type="ChEBI" id="CHEBI:18420"/>
    </ligand>
</feature>
<comment type="catalytic activity">
    <reaction evidence="11">
        <text>a phosphate monoester + H2O = an alcohol + phosphate</text>
        <dbReference type="Rhea" id="RHEA:15017"/>
        <dbReference type="ChEBI" id="CHEBI:15377"/>
        <dbReference type="ChEBI" id="CHEBI:30879"/>
        <dbReference type="ChEBI" id="CHEBI:43474"/>
        <dbReference type="ChEBI" id="CHEBI:67140"/>
        <dbReference type="EC" id="3.1.3.1"/>
    </reaction>
</comment>
<dbReference type="PROSITE" id="PS00123">
    <property type="entry name" value="ALKALINE_PHOSPHATASE"/>
    <property type="match status" value="1"/>
</dbReference>
<feature type="compositionally biased region" description="Polar residues" evidence="12">
    <location>
        <begin position="12"/>
        <end position="22"/>
    </location>
</feature>
<dbReference type="CDD" id="cd16012">
    <property type="entry name" value="ALP"/>
    <property type="match status" value="1"/>
</dbReference>
<dbReference type="AlphaFoldDB" id="A0A7S4PH56"/>
<keyword evidence="3" id="KW-0597">Phosphoprotein</keyword>
<keyword evidence="6 9" id="KW-0862">Zinc</keyword>
<keyword evidence="7 9" id="KW-0460">Magnesium</keyword>
<keyword evidence="13" id="KW-0472">Membrane</keyword>
<comment type="similarity">
    <text evidence="1 10">Belongs to the alkaline phosphatase family.</text>
</comment>
<dbReference type="InterPro" id="IPR018299">
    <property type="entry name" value="Alkaline_phosphatase_AS"/>
</dbReference>
<evidence type="ECO:0000256" key="5">
    <source>
        <dbReference type="ARBA" id="ARBA00022801"/>
    </source>
</evidence>
<dbReference type="EMBL" id="HBKR01036348">
    <property type="protein sequence ID" value="CAE2334944.1"/>
    <property type="molecule type" value="Transcribed_RNA"/>
</dbReference>
<proteinExistence type="inferred from homology"/>
<evidence type="ECO:0000256" key="9">
    <source>
        <dbReference type="PIRSR" id="PIRSR601952-2"/>
    </source>
</evidence>
<feature type="compositionally biased region" description="Basic and acidic residues" evidence="12">
    <location>
        <begin position="1"/>
        <end position="11"/>
    </location>
</feature>
<evidence type="ECO:0000256" key="1">
    <source>
        <dbReference type="ARBA" id="ARBA00005984"/>
    </source>
</evidence>
<dbReference type="Gene3D" id="3.40.720.10">
    <property type="entry name" value="Alkaline Phosphatase, subunit A"/>
    <property type="match status" value="1"/>
</dbReference>
<dbReference type="SMART" id="SM00098">
    <property type="entry name" value="alkPPc"/>
    <property type="match status" value="1"/>
</dbReference>
<dbReference type="Pfam" id="PF00245">
    <property type="entry name" value="Alk_phosphatase"/>
    <property type="match status" value="1"/>
</dbReference>
<dbReference type="PANTHER" id="PTHR11596:SF5">
    <property type="entry name" value="ALKALINE PHOSPHATASE"/>
    <property type="match status" value="1"/>
</dbReference>
<evidence type="ECO:0000256" key="6">
    <source>
        <dbReference type="ARBA" id="ARBA00022833"/>
    </source>
</evidence>
<feature type="active site" description="Phosphoserine intermediate" evidence="8">
    <location>
        <position position="119"/>
    </location>
</feature>